<dbReference type="PANTHER" id="PTHR33933:SF1">
    <property type="entry name" value="PROTEIN ADENYLYLTRANSFERASE MNTA-RELATED"/>
    <property type="match status" value="1"/>
</dbReference>
<reference evidence="2 3" key="1">
    <citation type="journal article" date="2015" name="Stand. Genomic Sci.">
        <title>Complete genome sequence of and proposal of Thermofilum uzonense sp. nov. a novel hyperthermophilic crenarchaeon and emended description of the genus Thermofilum.</title>
        <authorList>
            <person name="Toshchakov S.V."/>
            <person name="Korzhenkov A.A."/>
            <person name="Samarov N.I."/>
            <person name="Mazunin I.O."/>
            <person name="Mozhey O.I."/>
            <person name="Shmyr I.S."/>
            <person name="Derbikova K.S."/>
            <person name="Taranov E.A."/>
            <person name="Dominova I.N."/>
            <person name="Bonch-Osmolovskaya E.A."/>
            <person name="Patrushev M.V."/>
            <person name="Podosokorskaya O.A."/>
            <person name="Kublanov I.V."/>
        </authorList>
    </citation>
    <scope>NUCLEOTIDE SEQUENCE [LARGE SCALE GENOMIC DNA]</scope>
    <source>
        <strain evidence="2 3">1807-2</strain>
    </source>
</reference>
<dbReference type="CDD" id="cd05403">
    <property type="entry name" value="NT_KNTase_like"/>
    <property type="match status" value="1"/>
</dbReference>
<dbReference type="HOGENOM" id="CLU_130257_9_0_2"/>
<keyword evidence="3" id="KW-1185">Reference proteome</keyword>
<accession>A0A0F7FI32</accession>
<dbReference type="SUPFAM" id="SSF81301">
    <property type="entry name" value="Nucleotidyltransferase"/>
    <property type="match status" value="1"/>
</dbReference>
<evidence type="ECO:0000313" key="3">
    <source>
        <dbReference type="Proteomes" id="UP000067434"/>
    </source>
</evidence>
<gene>
    <name evidence="2" type="ORF">MA03_03750</name>
</gene>
<protein>
    <submittedName>
        <fullName evidence="2">DNA polymerase III subunit beta</fullName>
    </submittedName>
</protein>
<evidence type="ECO:0000313" key="2">
    <source>
        <dbReference type="EMBL" id="AKG38578.1"/>
    </source>
</evidence>
<dbReference type="InterPro" id="IPR043519">
    <property type="entry name" value="NT_sf"/>
</dbReference>
<dbReference type="PATRIC" id="fig|1550241.5.peg.797"/>
<dbReference type="Gene3D" id="3.30.460.10">
    <property type="entry name" value="Beta Polymerase, domain 2"/>
    <property type="match status" value="1"/>
</dbReference>
<feature type="domain" description="Polymerase nucleotidyl transferase" evidence="1">
    <location>
        <begin position="9"/>
        <end position="93"/>
    </location>
</feature>
<dbReference type="STRING" id="1550241.MA03_03750"/>
<dbReference type="InterPro" id="IPR002934">
    <property type="entry name" value="Polymerase_NTP_transf_dom"/>
</dbReference>
<dbReference type="AlphaFoldDB" id="A0A0F7FI32"/>
<dbReference type="RefSeq" id="WP_052883998.1">
    <property type="nucleotide sequence ID" value="NZ_CP009961.1"/>
</dbReference>
<organism evidence="2 3">
    <name type="scientific">Infirmifilum uzonense</name>
    <dbReference type="NCBI Taxonomy" id="1550241"/>
    <lineage>
        <taxon>Archaea</taxon>
        <taxon>Thermoproteota</taxon>
        <taxon>Thermoprotei</taxon>
        <taxon>Thermofilales</taxon>
        <taxon>Thermofilaceae</taxon>
        <taxon>Infirmifilum</taxon>
    </lineage>
</organism>
<dbReference type="OrthoDB" id="9287at2157"/>
<name>A0A0F7FI32_9CREN</name>
<dbReference type="GeneID" id="25401315"/>
<sequence length="135" mass="15511">MKSEDAEELENIVERLRAKYKLHAVILFGSRARGDWGPWSDYDFLLIAEFDQPYLRRMAEVLEAVADTELPVELHPYTPDEALSMLEKGNPLIVDALEEGIVLYSSPTLHKLKDKLEELKQRGLSRTNTTIRFPP</sequence>
<dbReference type="KEGG" id="thf:MA03_03750"/>
<dbReference type="InterPro" id="IPR052548">
    <property type="entry name" value="Type_VII_TA_antitoxin"/>
</dbReference>
<dbReference type="Pfam" id="PF01909">
    <property type="entry name" value="NTP_transf_2"/>
    <property type="match status" value="1"/>
</dbReference>
<proteinExistence type="predicted"/>
<evidence type="ECO:0000259" key="1">
    <source>
        <dbReference type="Pfam" id="PF01909"/>
    </source>
</evidence>
<dbReference type="GO" id="GO:0016779">
    <property type="term" value="F:nucleotidyltransferase activity"/>
    <property type="evidence" value="ECO:0007669"/>
    <property type="project" value="InterPro"/>
</dbReference>
<dbReference type="PANTHER" id="PTHR33933">
    <property type="entry name" value="NUCLEOTIDYLTRANSFERASE"/>
    <property type="match status" value="1"/>
</dbReference>
<dbReference type="EMBL" id="CP009961">
    <property type="protein sequence ID" value="AKG38578.1"/>
    <property type="molecule type" value="Genomic_DNA"/>
</dbReference>
<dbReference type="Proteomes" id="UP000067434">
    <property type="component" value="Chromosome"/>
</dbReference>